<dbReference type="InterPro" id="IPR039059">
    <property type="entry name" value="MVP"/>
</dbReference>
<proteinExistence type="predicted"/>
<accession>A0A2S9XPX0</accession>
<dbReference type="EMBL" id="PVNL01000139">
    <property type="protein sequence ID" value="PRP94790.1"/>
    <property type="molecule type" value="Genomic_DNA"/>
</dbReference>
<dbReference type="SUPFAM" id="SSF117892">
    <property type="entry name" value="Band 7/SPFH domain"/>
    <property type="match status" value="1"/>
</dbReference>
<evidence type="ECO:0000256" key="2">
    <source>
        <dbReference type="SAM" id="MobiDB-lite"/>
    </source>
</evidence>
<feature type="domain" description="Major vault protein shoulder" evidence="3">
    <location>
        <begin position="519"/>
        <end position="629"/>
    </location>
</feature>
<organism evidence="4 5">
    <name type="scientific">Enhygromyxa salina</name>
    <dbReference type="NCBI Taxonomy" id="215803"/>
    <lineage>
        <taxon>Bacteria</taxon>
        <taxon>Pseudomonadati</taxon>
        <taxon>Myxococcota</taxon>
        <taxon>Polyangia</taxon>
        <taxon>Nannocystales</taxon>
        <taxon>Nannocystaceae</taxon>
        <taxon>Enhygromyxa</taxon>
    </lineage>
</organism>
<keyword evidence="1" id="KW-0175">Coiled coil</keyword>
<feature type="coiled-coil region" evidence="1">
    <location>
        <begin position="656"/>
        <end position="764"/>
    </location>
</feature>
<sequence length="827" mass="92191">MLGAAMNDRARERDLILAPNEYAFIADETKGNINAYIGPYKTSLANTDQPVVFNPESKRFERCSLEAATRAFAVAPAGWYLVLKNPAKDGTHPKTGAINNLIELEIGRKVNRPGPAAFALWPGQMVRTIQGHNLRSNQYLIVRVYDEEAAKANWKNAVIKPKAAGGEEASAAEVPSAAELTPDLTMGQQLVIKGTDVSFYIPSTGIEVVPDESGEYVRDAVTLERLEYCILLDEDGNKSYLQGPAVVFPSPTETFVERGGANKYRAIELNENSGIYVKVIAPYRDDPKGDQPGVSHDVGDELFITGKDQMIYFPRPEHAAIKYGDHTISYAVAIPAGEARYVLDRNTGHIRLERGPSIFLPDPRREVIVRRILDPRHVQLWFPGNEEALAHNRRLAAVQGGKRDFVEDAELEESSSTKKGKRRKEVSDEYAGDDFNRGQTYTPPRTITLDTRYDGAVSVGVWTGYAVLVVSKTGERKVIVGPSTYMLEYDEVLQAAELSTGTPKSDDRLARTVYLRVLYNKVSDVVEAETADLVQVRVRLSYRVNFEGDPQHWFNVENYVKFLTEHLRSLLRAAIKQRTVQSFHPQVARDVRDVVLGPQGEDGKRPGRRFEENGMRIYDVEVLDVEIGDDAIEKLLIEAQHAVVEQTLTLEGDRRRLEQTRERETIKQEIDAIEATTKQKRLGLQRSEVEALHGFDLAKIEAELDSRKRRLEAERAEQESVDAVHDAKLARDRRSSTLDLETSDKQLAMRLRELEAEVKAVADKAQAISPDLIAALQAFGDQALAEKMAQSMAPLAILGGESVAEVLARLLQGTKLARVLEVVANEE</sequence>
<dbReference type="PANTHER" id="PTHR14165">
    <property type="entry name" value="MAJOR VAULT PROTEIN"/>
    <property type="match status" value="1"/>
</dbReference>
<protein>
    <submittedName>
        <fullName evidence="4">Shoulder domain protein</fullName>
    </submittedName>
</protein>
<name>A0A2S9XPX0_9BACT</name>
<evidence type="ECO:0000256" key="1">
    <source>
        <dbReference type="SAM" id="Coils"/>
    </source>
</evidence>
<evidence type="ECO:0000313" key="4">
    <source>
        <dbReference type="EMBL" id="PRP94790.1"/>
    </source>
</evidence>
<dbReference type="PANTHER" id="PTHR14165:SF3">
    <property type="entry name" value="MAJOR VAULT PROTEIN"/>
    <property type="match status" value="1"/>
</dbReference>
<gene>
    <name evidence="4" type="ORF">ENSA7_76130</name>
</gene>
<dbReference type="Proteomes" id="UP000238823">
    <property type="component" value="Unassembled WGS sequence"/>
</dbReference>
<dbReference type="Pfam" id="PF11978">
    <property type="entry name" value="MVP_shoulder"/>
    <property type="match status" value="1"/>
</dbReference>
<comment type="caution">
    <text evidence="4">The sequence shown here is derived from an EMBL/GenBank/DDBJ whole genome shotgun (WGS) entry which is preliminary data.</text>
</comment>
<feature type="region of interest" description="Disordered" evidence="2">
    <location>
        <begin position="406"/>
        <end position="442"/>
    </location>
</feature>
<dbReference type="AlphaFoldDB" id="A0A2S9XPX0"/>
<evidence type="ECO:0000313" key="5">
    <source>
        <dbReference type="Proteomes" id="UP000238823"/>
    </source>
</evidence>
<dbReference type="InterPro" id="IPR036013">
    <property type="entry name" value="Band_7/SPFH_dom_sf"/>
</dbReference>
<evidence type="ECO:0000259" key="3">
    <source>
        <dbReference type="Pfam" id="PF11978"/>
    </source>
</evidence>
<dbReference type="Gene3D" id="2.30.30.570">
    <property type="match status" value="1"/>
</dbReference>
<dbReference type="InterPro" id="IPR021870">
    <property type="entry name" value="MVP_shoulder"/>
</dbReference>
<reference evidence="4 5" key="1">
    <citation type="submission" date="2018-03" db="EMBL/GenBank/DDBJ databases">
        <title>Draft Genome Sequences of the Obligatory Marine Myxobacteria Enhygromyxa salina SWB007.</title>
        <authorList>
            <person name="Poehlein A."/>
            <person name="Moghaddam J.A."/>
            <person name="Harms H."/>
            <person name="Alanjari M."/>
            <person name="Koenig G.M."/>
            <person name="Daniel R."/>
            <person name="Schaeberle T.F."/>
        </authorList>
    </citation>
    <scope>NUCLEOTIDE SEQUENCE [LARGE SCALE GENOMIC DNA]</scope>
    <source>
        <strain evidence="4 5">SWB007</strain>
    </source>
</reference>
<dbReference type="Gene3D" id="3.30.479.30">
    <property type="entry name" value="Band 7 domain"/>
    <property type="match status" value="1"/>
</dbReference>
<dbReference type="GO" id="GO:0005737">
    <property type="term" value="C:cytoplasm"/>
    <property type="evidence" value="ECO:0007669"/>
    <property type="project" value="TreeGrafter"/>
</dbReference>